<dbReference type="EMBL" id="PDLY01000004">
    <property type="protein sequence ID" value="MBA5727696.1"/>
    <property type="molecule type" value="Genomic_DNA"/>
</dbReference>
<dbReference type="Gene3D" id="1.10.760.10">
    <property type="entry name" value="Cytochrome c-like domain"/>
    <property type="match status" value="3"/>
</dbReference>
<evidence type="ECO:0000256" key="7">
    <source>
        <dbReference type="ARBA" id="ARBA00022723"/>
    </source>
</evidence>
<feature type="domain" description="Cytochrome c" evidence="14">
    <location>
        <begin position="200"/>
        <end position="315"/>
    </location>
</feature>
<keyword evidence="3" id="KW-0813">Transport</keyword>
<evidence type="ECO:0000256" key="12">
    <source>
        <dbReference type="ARBA" id="ARBA00023136"/>
    </source>
</evidence>
<dbReference type="InterPro" id="IPR009056">
    <property type="entry name" value="Cyt_c-like_dom"/>
</dbReference>
<keyword evidence="10" id="KW-0249">Electron transport</keyword>
<evidence type="ECO:0000259" key="14">
    <source>
        <dbReference type="PROSITE" id="PS51007"/>
    </source>
</evidence>
<feature type="domain" description="Cytochrome c" evidence="14">
    <location>
        <begin position="50"/>
        <end position="153"/>
    </location>
</feature>
<evidence type="ECO:0000256" key="8">
    <source>
        <dbReference type="ARBA" id="ARBA00022729"/>
    </source>
</evidence>
<dbReference type="InterPro" id="IPR014353">
    <property type="entry name" value="Membr-bd_ADH_cyt_c"/>
</dbReference>
<comment type="subcellular location">
    <subcellularLocation>
        <location evidence="2">Cell membrane</location>
    </subcellularLocation>
</comment>
<evidence type="ECO:0000256" key="1">
    <source>
        <dbReference type="ARBA" id="ARBA00001926"/>
    </source>
</evidence>
<keyword evidence="12" id="KW-0472">Membrane</keyword>
<evidence type="ECO:0000256" key="5">
    <source>
        <dbReference type="ARBA" id="ARBA00022617"/>
    </source>
</evidence>
<keyword evidence="16" id="KW-1185">Reference proteome</keyword>
<evidence type="ECO:0000256" key="13">
    <source>
        <dbReference type="PROSITE-ProRule" id="PRU00433"/>
    </source>
</evidence>
<dbReference type="InterPro" id="IPR051459">
    <property type="entry name" value="Cytochrome_c-type_DH"/>
</dbReference>
<gene>
    <name evidence="15" type="ORF">CPA56_06850</name>
</gene>
<evidence type="ECO:0000313" key="15">
    <source>
        <dbReference type="EMBL" id="MBA5727696.1"/>
    </source>
</evidence>
<comment type="caution">
    <text evidence="15">The sequence shown here is derived from an EMBL/GenBank/DDBJ whole genome shotgun (WGS) entry which is preliminary data.</text>
</comment>
<keyword evidence="11 13" id="KW-0408">Iron</keyword>
<name>A0ABR5ZTN3_9PROT</name>
<protein>
    <submittedName>
        <fullName evidence="15">Alcohol dehydrogenase</fullName>
    </submittedName>
</protein>
<dbReference type="PIRSF" id="PIRSF000018">
    <property type="entry name" value="Mb_ADH_cyt_c"/>
    <property type="match status" value="1"/>
</dbReference>
<keyword evidence="5 13" id="KW-0349">Heme</keyword>
<sequence length="458" mass="49557">MTVLSPRPTIRKRLSSARALLLAGLGLLGLGSSGLPARPALATDSPLPAGLIEEGHYQAVLGDCAACHTQPGRAPYSGGMPFKLPIGTIYSTNISPDPVHGIGRYTEAEFARAVQLGIRKDGSALYPAMPYPSYARLSKADIHALYVYFQRGVAPQPVSPPPNGLIWPLSMRWPLHIWRWLFSPSIQSAQLRTNNQFSDPVLARGAYLVEGPGHCGACHSPRSITLNEKAQTAKDGPLFLSGGGVVEQWVVPSLRQENRTGLGRWSEQDIVDFLRTGRARTGASFGGMTPVIVHSAHAFKDDDLHAIARYLKQLAPARKETPWVYDPTTTERLRQADLSQPGAQTYVDRCAACHRTDGAGYGTVFPPLAGNPVVMTDDATSLIHIILAGDSTHALPTTPSAFAMPSFADTLSDKEIADLVSFIRQSWGNNARAVKEGTVRRIRQNLPQLETPAQLPKN</sequence>
<organism evidence="15 16">
    <name type="scientific">Bombella mellum</name>
    <dbReference type="NCBI Taxonomy" id="2039288"/>
    <lineage>
        <taxon>Bacteria</taxon>
        <taxon>Pseudomonadati</taxon>
        <taxon>Pseudomonadota</taxon>
        <taxon>Alphaproteobacteria</taxon>
        <taxon>Acetobacterales</taxon>
        <taxon>Acetobacteraceae</taxon>
        <taxon>Bombella</taxon>
    </lineage>
</organism>
<dbReference type="InterPro" id="IPR036909">
    <property type="entry name" value="Cyt_c-like_dom_sf"/>
</dbReference>
<dbReference type="Proteomes" id="UP000765338">
    <property type="component" value="Unassembled WGS sequence"/>
</dbReference>
<dbReference type="SUPFAM" id="SSF46626">
    <property type="entry name" value="Cytochrome c"/>
    <property type="match status" value="3"/>
</dbReference>
<comment type="cofactor">
    <cofactor evidence="1">
        <name>heme c</name>
        <dbReference type="ChEBI" id="CHEBI:61717"/>
    </cofactor>
</comment>
<dbReference type="PANTHER" id="PTHR35008:SF8">
    <property type="entry name" value="ALCOHOL DEHYDROGENASE CYTOCHROME C SUBUNIT"/>
    <property type="match status" value="1"/>
</dbReference>
<keyword evidence="8" id="KW-0732">Signal</keyword>
<evidence type="ECO:0000256" key="2">
    <source>
        <dbReference type="ARBA" id="ARBA00004236"/>
    </source>
</evidence>
<dbReference type="Pfam" id="PF00034">
    <property type="entry name" value="Cytochrom_C"/>
    <property type="match status" value="1"/>
</dbReference>
<evidence type="ECO:0000313" key="16">
    <source>
        <dbReference type="Proteomes" id="UP000765338"/>
    </source>
</evidence>
<keyword evidence="7 13" id="KW-0479">Metal-binding</keyword>
<keyword evidence="6" id="KW-0679">Respiratory chain</keyword>
<evidence type="ECO:0000256" key="9">
    <source>
        <dbReference type="ARBA" id="ARBA00022737"/>
    </source>
</evidence>
<feature type="domain" description="Cytochrome c" evidence="14">
    <location>
        <begin position="337"/>
        <end position="427"/>
    </location>
</feature>
<dbReference type="PRINTS" id="PR00605">
    <property type="entry name" value="CYTCHROMECIC"/>
</dbReference>
<proteinExistence type="predicted"/>
<evidence type="ECO:0000256" key="11">
    <source>
        <dbReference type="ARBA" id="ARBA00023004"/>
    </source>
</evidence>
<evidence type="ECO:0000256" key="3">
    <source>
        <dbReference type="ARBA" id="ARBA00022448"/>
    </source>
</evidence>
<keyword evidence="9" id="KW-0677">Repeat</keyword>
<reference evidence="15 16" key="1">
    <citation type="submission" date="2017-10" db="EMBL/GenBank/DDBJ databases">
        <authorList>
            <person name="Jakob F."/>
        </authorList>
    </citation>
    <scope>NUCLEOTIDE SEQUENCE [LARGE SCALE GENOMIC DNA]</scope>
    <source>
        <strain evidence="15 16">TMW 2.1889</strain>
    </source>
</reference>
<evidence type="ECO:0000256" key="6">
    <source>
        <dbReference type="ARBA" id="ARBA00022660"/>
    </source>
</evidence>
<dbReference type="PROSITE" id="PS51007">
    <property type="entry name" value="CYTC"/>
    <property type="match status" value="3"/>
</dbReference>
<evidence type="ECO:0000256" key="10">
    <source>
        <dbReference type="ARBA" id="ARBA00022982"/>
    </source>
</evidence>
<dbReference type="RefSeq" id="WP_182041279.1">
    <property type="nucleotide sequence ID" value="NZ_PDLY01000004.1"/>
</dbReference>
<dbReference type="PANTHER" id="PTHR35008">
    <property type="entry name" value="BLL4482 PROTEIN-RELATED"/>
    <property type="match status" value="1"/>
</dbReference>
<keyword evidence="4" id="KW-1003">Cell membrane</keyword>
<evidence type="ECO:0000256" key="4">
    <source>
        <dbReference type="ARBA" id="ARBA00022475"/>
    </source>
</evidence>
<dbReference type="InterPro" id="IPR008168">
    <property type="entry name" value="Cyt_C_IC"/>
</dbReference>
<accession>A0ABR5ZTN3</accession>